<evidence type="ECO:0000256" key="1">
    <source>
        <dbReference type="ARBA" id="ARBA00004571"/>
    </source>
</evidence>
<keyword evidence="8" id="KW-0408">Iron</keyword>
<dbReference type="GO" id="GO:0015344">
    <property type="term" value="F:siderophore uptake transmembrane transporter activity"/>
    <property type="evidence" value="ECO:0007669"/>
    <property type="project" value="TreeGrafter"/>
</dbReference>
<keyword evidence="11 12" id="KW-0998">Cell outer membrane</keyword>
<dbReference type="InterPro" id="IPR012910">
    <property type="entry name" value="Plug_dom"/>
</dbReference>
<dbReference type="PANTHER" id="PTHR30069:SF41">
    <property type="entry name" value="HEME_HEMOPEXIN UTILIZATION PROTEIN C"/>
    <property type="match status" value="1"/>
</dbReference>
<evidence type="ECO:0000256" key="9">
    <source>
        <dbReference type="ARBA" id="ARBA00023077"/>
    </source>
</evidence>
<dbReference type="Gene3D" id="2.40.170.20">
    <property type="entry name" value="TonB-dependent receptor, beta-barrel domain"/>
    <property type="match status" value="1"/>
</dbReference>
<evidence type="ECO:0000313" key="16">
    <source>
        <dbReference type="EMBL" id="AEM41688.1"/>
    </source>
</evidence>
<evidence type="ECO:0000256" key="12">
    <source>
        <dbReference type="PROSITE-ProRule" id="PRU01360"/>
    </source>
</evidence>
<dbReference type="EMBL" id="CP002018">
    <property type="protein sequence ID" value="AEM41688.1"/>
    <property type="molecule type" value="Genomic_DNA"/>
</dbReference>
<dbReference type="GO" id="GO:0044718">
    <property type="term" value="P:siderophore transmembrane transport"/>
    <property type="evidence" value="ECO:0007669"/>
    <property type="project" value="TreeGrafter"/>
</dbReference>
<dbReference type="Pfam" id="PF07660">
    <property type="entry name" value="STN"/>
    <property type="match status" value="1"/>
</dbReference>
<dbReference type="Pfam" id="PF13505">
    <property type="entry name" value="OMP_b-brl"/>
    <property type="match status" value="1"/>
</dbReference>
<dbReference type="KEGG" id="kvl:KVU_1849"/>
<protein>
    <submittedName>
        <fullName evidence="16">TonB-dependent heme/hemoglobin receptor family protein</fullName>
    </submittedName>
</protein>
<dbReference type="InterPro" id="IPR039426">
    <property type="entry name" value="TonB-dep_rcpt-like"/>
</dbReference>
<dbReference type="HOGENOM" id="CLU_008287_19_1_5"/>
<dbReference type="eggNOG" id="COG3637">
    <property type="taxonomic scope" value="Bacteria"/>
</dbReference>
<evidence type="ECO:0000256" key="6">
    <source>
        <dbReference type="ARBA" id="ARBA00022692"/>
    </source>
</evidence>
<feature type="signal peptide" evidence="14">
    <location>
        <begin position="1"/>
        <end position="32"/>
    </location>
</feature>
<reference evidence="16 17" key="1">
    <citation type="journal article" date="2011" name="J. Bacteriol.">
        <title>Complete genome sequence of the industrial strain Ketogulonicigenium vulgare WSH-001.</title>
        <authorList>
            <person name="Liu L."/>
            <person name="Li Y."/>
            <person name="Zhang J."/>
            <person name="Zhou Z."/>
            <person name="Liu J."/>
            <person name="Li X."/>
            <person name="Zhou J."/>
            <person name="Du G."/>
            <person name="Wang L."/>
            <person name="Chen J."/>
        </authorList>
    </citation>
    <scope>NUCLEOTIDE SEQUENCE [LARGE SCALE GENOMIC DNA]</scope>
    <source>
        <strain evidence="16 17">WSH-001</strain>
    </source>
</reference>
<dbReference type="InterPro" id="IPR037066">
    <property type="entry name" value="Plug_dom_sf"/>
</dbReference>
<dbReference type="PATRIC" id="fig|759362.5.peg.1910"/>
<dbReference type="SUPFAM" id="SSF56925">
    <property type="entry name" value="OMPA-like"/>
    <property type="match status" value="1"/>
</dbReference>
<dbReference type="Gene3D" id="2.170.130.10">
    <property type="entry name" value="TonB-dependent receptor, plug domain"/>
    <property type="match status" value="1"/>
</dbReference>
<dbReference type="Proteomes" id="UP000000692">
    <property type="component" value="Chromosome"/>
</dbReference>
<keyword evidence="4 12" id="KW-1134">Transmembrane beta strand</keyword>
<keyword evidence="5" id="KW-0410">Iron transport</keyword>
<sequence length="1121" mass="120672">MGQVKSRLRLVKALMLTSVAAATLALGAPVLAQDGPVLALQVPAQDLGVALTAVGDQAGVSIFFPSGIVAGRQSPALSGDYSVEQALVQLLAQTGLTYQFTSPTSVVISQPLADVDSDTLVLGPVRVVASSAAASAVEAAAERVQDTYRGVAASAHLSAEDIAAARGASPGDMLRGIAGVMNAENRNSGALDVNIRGLQGQGRSPVVLDGALQESTVYRGYSGMAGRTYIDPDLIGGLSIEKGPSMGADATGAVGGVVRARTLSPHDILAPDGTWALRLNAGLTGNNDTPPTATTVGGSEPAVRNYDRPDFLDLNGHNASAAFAYRTQTADFLAAYAQRENGNYYTGERGIPVSEWNGGAHPFENGEQVINSSIETTSYLLRGVFRPVYGHTFDLSYLRYEGLSAEMKPSQLMYGDTPYQTVTDVSVDTYTARYRYNTGNPLVDLRADLWATRVDSFNIDPVRLDYGSFQYNGDMFAATLSERWGATVHNTSVFEGAPGRLSLNYGFAYDHEDFGKSDDWERLNALYPGRSWDPVRTGWRDQTSAFINATYNPADWATFTLGARYIHNEVTDSNTGSSWVLGGISNHDAAEGIAPAFSALIEPVQGLQFYGRYAEALRAASPFEATEGFSGSVNPYWDLKMEHAHNTELGINVNRFAVFRPDDAFSAKLSWFNNEITDYITLGQERLTAPNGNSTEIQVRTNIPEVSMRGWELSARYAVGSSYLALGATEYTDISSCYRSTASQPISCYDGMPQTSASWFVNHIPPERTFSATVGTALMDERLNLGLRYNRVVRAPAYELFDLFGSYQINDRTSLSFAVDNLFDIYYVDALSLGEGVAVLPAPGRTLSLNFTTTLGDGTPERSSSAAVRNYMAAQADARSSAVQPFDGNWGGAYAGLTFGAARFAAEGETYAGDGSYNANAAIERTDTAASSAVAGLQFGYRKQQDSGLVLGVEASVDFARGRAQQYMIDETLDVDRWGENNTRAADYTHSWGATAMLRGSVGQTFGRAHLFATAGLGMMEEHQTRTQYRLVSGIVNYPSFSETDSQLRTGVVVGAGMDYAFSNALSLRGEYVYGYYPEKNFNFDRASNGTTAAGLLDQIGRQAGSELHTHALRIGLNYRF</sequence>
<evidence type="ECO:0000256" key="4">
    <source>
        <dbReference type="ARBA" id="ARBA00022452"/>
    </source>
</evidence>
<dbReference type="InterPro" id="IPR011250">
    <property type="entry name" value="OMP/PagP_B-barrel"/>
</dbReference>
<dbReference type="SMART" id="SM00965">
    <property type="entry name" value="STN"/>
    <property type="match status" value="1"/>
</dbReference>
<evidence type="ECO:0000256" key="14">
    <source>
        <dbReference type="SAM" id="SignalP"/>
    </source>
</evidence>
<evidence type="ECO:0000256" key="11">
    <source>
        <dbReference type="ARBA" id="ARBA00023237"/>
    </source>
</evidence>
<dbReference type="eggNOG" id="COG1629">
    <property type="taxonomic scope" value="Bacteria"/>
</dbReference>
<dbReference type="SUPFAM" id="SSF56935">
    <property type="entry name" value="Porins"/>
    <property type="match status" value="1"/>
</dbReference>
<dbReference type="Gene3D" id="3.55.50.30">
    <property type="match status" value="1"/>
</dbReference>
<keyword evidence="3 12" id="KW-0813">Transport</keyword>
<evidence type="ECO:0000256" key="13">
    <source>
        <dbReference type="RuleBase" id="RU003357"/>
    </source>
</evidence>
<gene>
    <name evidence="16" type="ordered locus">KVU_1849</name>
</gene>
<evidence type="ECO:0000313" key="17">
    <source>
        <dbReference type="Proteomes" id="UP000000692"/>
    </source>
</evidence>
<dbReference type="Pfam" id="PF00593">
    <property type="entry name" value="TonB_dep_Rec_b-barrel"/>
    <property type="match status" value="1"/>
</dbReference>
<dbReference type="GO" id="GO:0009279">
    <property type="term" value="C:cell outer membrane"/>
    <property type="evidence" value="ECO:0007669"/>
    <property type="project" value="UniProtKB-SubCell"/>
</dbReference>
<dbReference type="InterPro" id="IPR036942">
    <property type="entry name" value="Beta-barrel_TonB_sf"/>
</dbReference>
<dbReference type="PANTHER" id="PTHR30069">
    <property type="entry name" value="TONB-DEPENDENT OUTER MEMBRANE RECEPTOR"/>
    <property type="match status" value="1"/>
</dbReference>
<keyword evidence="9 13" id="KW-0798">TonB box</keyword>
<keyword evidence="16" id="KW-0675">Receptor</keyword>
<feature type="chain" id="PRO_5003392050" evidence="14">
    <location>
        <begin position="33"/>
        <end position="1121"/>
    </location>
</feature>
<dbReference type="PROSITE" id="PS52016">
    <property type="entry name" value="TONB_DEPENDENT_REC_3"/>
    <property type="match status" value="1"/>
</dbReference>
<dbReference type="InterPro" id="IPR011662">
    <property type="entry name" value="Secretin/TonB_short_N"/>
</dbReference>
<dbReference type="AlphaFoldDB" id="F9Y3Z7"/>
<accession>F9Y3Z7</accession>
<feature type="domain" description="Secretin/TonB short N-terminal" evidence="15">
    <location>
        <begin position="60"/>
        <end position="111"/>
    </location>
</feature>
<name>F9Y3Z7_KETVW</name>
<evidence type="ECO:0000256" key="3">
    <source>
        <dbReference type="ARBA" id="ARBA00022448"/>
    </source>
</evidence>
<proteinExistence type="inferred from homology"/>
<comment type="similarity">
    <text evidence="2 12 13">Belongs to the TonB-dependent receptor family.</text>
</comment>
<keyword evidence="6 12" id="KW-0812">Transmembrane</keyword>
<evidence type="ECO:0000256" key="5">
    <source>
        <dbReference type="ARBA" id="ARBA00022496"/>
    </source>
</evidence>
<evidence type="ECO:0000256" key="7">
    <source>
        <dbReference type="ARBA" id="ARBA00022729"/>
    </source>
</evidence>
<keyword evidence="5" id="KW-0406">Ion transport</keyword>
<comment type="subcellular location">
    <subcellularLocation>
        <location evidence="1 12">Cell outer membrane</location>
        <topology evidence="1 12">Multi-pass membrane protein</topology>
    </subcellularLocation>
</comment>
<evidence type="ECO:0000256" key="2">
    <source>
        <dbReference type="ARBA" id="ARBA00009810"/>
    </source>
</evidence>
<dbReference type="Gene3D" id="2.40.160.20">
    <property type="match status" value="1"/>
</dbReference>
<organism evidence="16 17">
    <name type="scientific">Ketogulonicigenium vulgare (strain WSH-001)</name>
    <dbReference type="NCBI Taxonomy" id="759362"/>
    <lineage>
        <taxon>Bacteria</taxon>
        <taxon>Pseudomonadati</taxon>
        <taxon>Pseudomonadota</taxon>
        <taxon>Alphaproteobacteria</taxon>
        <taxon>Rhodobacterales</taxon>
        <taxon>Roseobacteraceae</taxon>
        <taxon>Ketogulonicigenium</taxon>
    </lineage>
</organism>
<evidence type="ECO:0000259" key="15">
    <source>
        <dbReference type="SMART" id="SM00965"/>
    </source>
</evidence>
<keyword evidence="17" id="KW-1185">Reference proteome</keyword>
<evidence type="ECO:0000256" key="8">
    <source>
        <dbReference type="ARBA" id="ARBA00023004"/>
    </source>
</evidence>
<dbReference type="InterPro" id="IPR000531">
    <property type="entry name" value="Beta-barrel_TonB"/>
</dbReference>
<dbReference type="OrthoDB" id="9796221at2"/>
<dbReference type="InterPro" id="IPR027385">
    <property type="entry name" value="Beta-barrel_OMP"/>
</dbReference>
<dbReference type="eggNOG" id="COG4773">
    <property type="taxonomic scope" value="Bacteria"/>
</dbReference>
<evidence type="ECO:0000256" key="10">
    <source>
        <dbReference type="ARBA" id="ARBA00023136"/>
    </source>
</evidence>
<dbReference type="Pfam" id="PF07715">
    <property type="entry name" value="Plug"/>
    <property type="match status" value="1"/>
</dbReference>
<keyword evidence="7 14" id="KW-0732">Signal</keyword>
<keyword evidence="10 12" id="KW-0472">Membrane</keyword>